<dbReference type="Gene3D" id="2.60.120.260">
    <property type="entry name" value="Galactose-binding domain-like"/>
    <property type="match status" value="2"/>
</dbReference>
<keyword evidence="3" id="KW-0749">Sporulation</keyword>
<sequence>MDTINSLVNIYKDTPGSYVQFAQMAIRDAFLVLPGGQTAAWAINKVLGLIFPSHEKSLFDQIMEAVKEMVEADFKNLALNQIQAVIEGFRSPLGHFSDSIQLALGKPTFPTSFPPSGVSIIMPSNSTDCSKDSDCNCSNSAPNSDSNAAPCTPCSCRISNVYQEFTNTRDIIEAALPGLLNPLNNILNGTSMADYMKMGLPLYVIAASLNLALHKNYIAFAQKWDYDPAGTNVIVRNLRDRIIEYSNNVYTIFTKYLPPLTDNSKSGLNAYIRYTRNITLNALDTVAGWPMMNTNDYPIGTNVKFTRILFNDIVGPVEYYKGSPTRDDSSLHFNLYDLNKKQLPNNSISDYFYNGMQLSSLKFQTFYHSYKECYPLGLDASYDANNGVPIRQLQSNSRGTSWSNNLFEDWPLLSSLNMASTQGGYDVANIIAEGDTISSGCDGDPRTISHNPAYVNQRIQAIYPVQPTNPSSYPGYGSTDKIGLITTLIPNDTTYLIDLNPEEISTFPAELSYDTNGTTLIEYMNGAAALQLMPNQYAKYIISNYDMDTSSSQGVQVRVRAATTQDGGSLSITVNQQTQTLKLSNTTNTDYTQIVIKGKQGYYGLFPPTDSQNPKQRTSNIFQLPNSYNNTAIIQNNSQVPIILDRIEFVPVSAPAPDPSPDSGKPIHKSVPKTVTQLSTTKEIWSSTSEYATTISFTGNVYNDASITFQLLSSGQVVKEFPFTGNGVASKPGFHGSSPSCYDTPYPFSQPDLSVPKYNKLQVVMKSDGYSKPCDLGDSFPNTFDAEIDIKFNLSDTADLAQITAQVQGLFTSSSSTELSPNVSGYQIDQIALKVNALSDEVFCKEKIVLRKLVNKAKQFMKTRNLLIGGDFEILDKWALGTQATIKDNSSLFKGNHLFLQPTNGISSSYAYQKIDESKLKPYTRYNVSGFVAQSEHLEIVVSRYGKEIDKILNVPYEEALPVSSGNQSTCCKPSSCSCSACTGGPHPHFFSYSIDVGKLYPDLNPGIEFGLRLAHPSGYAKVGNLEIVEERPLTNTEIRKIQRKEEKWKKAWDTERAEINAILQPVINQINAFYTNGDWNGSILPHVTYQDLYNIVLPELSKLRHWFMKDRPGEHYTILQQFKQALERVFNQLEERNLIHNGSFTNGLANWLVDGDTQITTLENGNLALQLSDWDASASQSIDISDFDEDKEYTVRVYAKGKGTIRTVNCENEPLSFNTNTFTILEQRLYFDNPSVLLHIQSEGSEFVIGSVELIELSDDE</sequence>
<dbReference type="AlphaFoldDB" id="M1E9Q9"/>
<evidence type="ECO:0000256" key="5">
    <source>
        <dbReference type="ARBA" id="ARBA00029653"/>
    </source>
</evidence>
<dbReference type="InterPro" id="IPR041587">
    <property type="entry name" value="Cry_V"/>
</dbReference>
<protein>
    <recommendedName>
        <fullName evidence="5">Crystaline entomocidal protoxin</fullName>
    </recommendedName>
</protein>
<reference evidence="9" key="1">
    <citation type="journal article" date="2012" name="Appl. Environ. Microbiol.">
        <title>Mining new crystal protein genes from Bacillus thuringiensis on the basis of mixed plasmid-enriched genome sequencing and a computational pipeline.</title>
        <authorList>
            <person name="Ye W."/>
            <person name="Zhu L."/>
            <person name="Liu Y."/>
            <person name="Crickmore N."/>
            <person name="Peng D."/>
            <person name="Ruan L."/>
            <person name="Sun M."/>
        </authorList>
    </citation>
    <scope>NUCLEOTIDE SEQUENCE</scope>
    <source>
        <strain evidence="9">Sbt029</strain>
    </source>
</reference>
<dbReference type="GO" id="GO:0001907">
    <property type="term" value="P:symbiont-mediated killing of host cell"/>
    <property type="evidence" value="ECO:0007669"/>
    <property type="project" value="InterPro"/>
</dbReference>
<name>M1E9Q9_BACTU</name>
<evidence type="ECO:0000256" key="2">
    <source>
        <dbReference type="ARBA" id="ARBA00022656"/>
    </source>
</evidence>
<dbReference type="Pfam" id="PF03945">
    <property type="entry name" value="Endotoxin_N"/>
    <property type="match status" value="1"/>
</dbReference>
<keyword evidence="2" id="KW-0800">Toxin</keyword>
<evidence type="ECO:0000259" key="6">
    <source>
        <dbReference type="Pfam" id="PF03944"/>
    </source>
</evidence>
<dbReference type="Pfam" id="PF03944">
    <property type="entry name" value="Endotoxin_C"/>
    <property type="match status" value="1"/>
</dbReference>
<dbReference type="Gene3D" id="1.20.190.10">
    <property type="entry name" value="Pesticidal crystal protein, N-terminal domain"/>
    <property type="match status" value="1"/>
</dbReference>
<comment type="similarity">
    <text evidence="1">Belongs to the delta endotoxin family.</text>
</comment>
<feature type="domain" description="Pesticidal crystal protein Cry" evidence="8">
    <location>
        <begin position="876"/>
        <end position="1031"/>
    </location>
</feature>
<proteinExistence type="inferred from homology"/>
<organism evidence="9">
    <name type="scientific">Bacillus thuringiensis</name>
    <dbReference type="NCBI Taxonomy" id="1428"/>
    <lineage>
        <taxon>Bacteria</taxon>
        <taxon>Bacillati</taxon>
        <taxon>Bacillota</taxon>
        <taxon>Bacilli</taxon>
        <taxon>Bacillales</taxon>
        <taxon>Bacillaceae</taxon>
        <taxon>Bacillus</taxon>
        <taxon>Bacillus cereus group</taxon>
    </lineage>
</organism>
<evidence type="ECO:0000259" key="7">
    <source>
        <dbReference type="Pfam" id="PF03945"/>
    </source>
</evidence>
<evidence type="ECO:0000256" key="4">
    <source>
        <dbReference type="ARBA" id="ARBA00023026"/>
    </source>
</evidence>
<evidence type="ECO:0000313" key="9">
    <source>
        <dbReference type="EMBL" id="AEH76823.1"/>
    </source>
</evidence>
<evidence type="ECO:0000259" key="8">
    <source>
        <dbReference type="Pfam" id="PF17997"/>
    </source>
</evidence>
<evidence type="ECO:0000256" key="3">
    <source>
        <dbReference type="ARBA" id="ARBA00022969"/>
    </source>
</evidence>
<dbReference type="GO" id="GO:0090729">
    <property type="term" value="F:toxin activity"/>
    <property type="evidence" value="ECO:0007669"/>
    <property type="project" value="UniProtKB-KW"/>
</dbReference>
<dbReference type="InterPro" id="IPR005639">
    <property type="entry name" value="Pest_crys_dom_I"/>
</dbReference>
<dbReference type="InterPro" id="IPR036716">
    <property type="entry name" value="Pest_crys_N_sf"/>
</dbReference>
<keyword evidence="4" id="KW-0843">Virulence</keyword>
<accession>M1E9Q9</accession>
<dbReference type="Gene3D" id="2.100.10.40">
    <property type="match status" value="1"/>
</dbReference>
<dbReference type="Pfam" id="PF17997">
    <property type="entry name" value="Cry1Ac_D5"/>
    <property type="match status" value="1"/>
</dbReference>
<feature type="domain" description="Pesticidal crystal protein" evidence="7">
    <location>
        <begin position="187"/>
        <end position="293"/>
    </location>
</feature>
<evidence type="ECO:0000256" key="1">
    <source>
        <dbReference type="ARBA" id="ARBA00007819"/>
    </source>
</evidence>
<dbReference type="GO" id="GO:0030435">
    <property type="term" value="P:sporulation resulting in formation of a cellular spore"/>
    <property type="evidence" value="ECO:0007669"/>
    <property type="project" value="UniProtKB-KW"/>
</dbReference>
<dbReference type="SUPFAM" id="SSF49785">
    <property type="entry name" value="Galactose-binding domain-like"/>
    <property type="match status" value="2"/>
</dbReference>
<feature type="domain" description="Pesticidal crystal protein" evidence="6">
    <location>
        <begin position="504"/>
        <end position="652"/>
    </location>
</feature>
<dbReference type="SUPFAM" id="SSF56849">
    <property type="entry name" value="delta-Endotoxin (insectocide), N-terminal domain"/>
    <property type="match status" value="1"/>
</dbReference>
<dbReference type="InterPro" id="IPR005638">
    <property type="entry name" value="Pest_crys_dom-III"/>
</dbReference>
<dbReference type="EMBL" id="JF521583">
    <property type="protein sequence ID" value="AEH76823.1"/>
    <property type="molecule type" value="Genomic_DNA"/>
</dbReference>
<dbReference type="InterPro" id="IPR008979">
    <property type="entry name" value="Galactose-bd-like_sf"/>
</dbReference>